<feature type="region of interest" description="Disordered" evidence="1">
    <location>
        <begin position="130"/>
        <end position="162"/>
    </location>
</feature>
<gene>
    <name evidence="3" type="ORF">ACFSB2_01385</name>
</gene>
<dbReference type="RefSeq" id="WP_377940758.1">
    <property type="nucleotide sequence ID" value="NZ_JBHUCX010000004.1"/>
</dbReference>
<keyword evidence="2" id="KW-0812">Transmembrane</keyword>
<keyword evidence="2" id="KW-0472">Membrane</keyword>
<dbReference type="EMBL" id="JBHUCX010000004">
    <property type="protein sequence ID" value="MFD1673376.1"/>
    <property type="molecule type" value="Genomic_DNA"/>
</dbReference>
<organism evidence="3 4">
    <name type="scientific">Alicyclobacillus fodiniaquatilis</name>
    <dbReference type="NCBI Taxonomy" id="1661150"/>
    <lineage>
        <taxon>Bacteria</taxon>
        <taxon>Bacillati</taxon>
        <taxon>Bacillota</taxon>
        <taxon>Bacilli</taxon>
        <taxon>Bacillales</taxon>
        <taxon>Alicyclobacillaceae</taxon>
        <taxon>Alicyclobacillus</taxon>
    </lineage>
</organism>
<evidence type="ECO:0000256" key="2">
    <source>
        <dbReference type="SAM" id="Phobius"/>
    </source>
</evidence>
<proteinExistence type="predicted"/>
<evidence type="ECO:0000313" key="4">
    <source>
        <dbReference type="Proteomes" id="UP001597079"/>
    </source>
</evidence>
<name>A0ABW4JAK4_9BACL</name>
<evidence type="ECO:0000256" key="1">
    <source>
        <dbReference type="SAM" id="MobiDB-lite"/>
    </source>
</evidence>
<feature type="compositionally biased region" description="Basic residues" evidence="1">
    <location>
        <begin position="151"/>
        <end position="162"/>
    </location>
</feature>
<keyword evidence="2" id="KW-1133">Transmembrane helix</keyword>
<feature type="transmembrane region" description="Helical" evidence="2">
    <location>
        <begin position="6"/>
        <end position="24"/>
    </location>
</feature>
<accession>A0ABW4JAK4</accession>
<sequence>MYWYIVGGIIVLVIAAYVVVFLFARKRQKAFDTQYLAMKERHEVFVLNKRRLREKGTSGIGKYMPIRTYQVVGRLTVGQTMRGVHMNRVQNVTFRTTKEEYDKIQVNHKYKMDIMGNYIGNVISEVQSKRTQNAQRSSAKAKVQEVAESKPKRRFLRRKNSN</sequence>
<reference evidence="4" key="1">
    <citation type="journal article" date="2019" name="Int. J. Syst. Evol. Microbiol.">
        <title>The Global Catalogue of Microorganisms (GCM) 10K type strain sequencing project: providing services to taxonomists for standard genome sequencing and annotation.</title>
        <authorList>
            <consortium name="The Broad Institute Genomics Platform"/>
            <consortium name="The Broad Institute Genome Sequencing Center for Infectious Disease"/>
            <person name="Wu L."/>
            <person name="Ma J."/>
        </authorList>
    </citation>
    <scope>NUCLEOTIDE SEQUENCE [LARGE SCALE GENOMIC DNA]</scope>
    <source>
        <strain evidence="4">CGMCC 1.12286</strain>
    </source>
</reference>
<keyword evidence="4" id="KW-1185">Reference proteome</keyword>
<comment type="caution">
    <text evidence="3">The sequence shown here is derived from an EMBL/GenBank/DDBJ whole genome shotgun (WGS) entry which is preliminary data.</text>
</comment>
<dbReference type="Proteomes" id="UP001597079">
    <property type="component" value="Unassembled WGS sequence"/>
</dbReference>
<evidence type="ECO:0000313" key="3">
    <source>
        <dbReference type="EMBL" id="MFD1673376.1"/>
    </source>
</evidence>
<protein>
    <submittedName>
        <fullName evidence="3">Uncharacterized protein</fullName>
    </submittedName>
</protein>